<accession>A0A401ZLK6</accession>
<reference evidence="8" key="2">
    <citation type="journal article" date="2019" name="Int. J. Syst. Evol. Microbiol.">
        <title>Tengunoibacter tsumagoiensis gen. nov., sp. nov., Dictyobacter kobayashii sp. nov., Dictyobacter alpinus sp. nov., and description of Dictyobacteraceae fam. nov. within the order Ktedonobacterales isolated from Tengu-no-mugimeshi, a soil-like granular mass of micro-organisms, and emended descriptions of the genera Ktedonobacter and Dictyobacter.</title>
        <authorList>
            <person name="Wang C."/>
            <person name="Zheng Y."/>
            <person name="Sakai Y."/>
            <person name="Toyoda A."/>
            <person name="Minakuchi Y."/>
            <person name="Abe K."/>
            <person name="Yokota A."/>
            <person name="Yabe S."/>
        </authorList>
    </citation>
    <scope>NUCLEOTIDE SEQUENCE</scope>
    <source>
        <strain evidence="8">S-27</strain>
    </source>
</reference>
<dbReference type="EMBL" id="BIFQ01000001">
    <property type="protein sequence ID" value="GCE07757.1"/>
    <property type="molecule type" value="Genomic_DNA"/>
</dbReference>
<keyword evidence="3 7" id="KW-0479">Metal-binding</keyword>
<dbReference type="AlphaFoldDB" id="A0A401ZLK6"/>
<dbReference type="PRINTS" id="PR00385">
    <property type="entry name" value="P450"/>
</dbReference>
<dbReference type="Proteomes" id="UP000287224">
    <property type="component" value="Unassembled WGS sequence"/>
</dbReference>
<dbReference type="GO" id="GO:0005506">
    <property type="term" value="F:iron ion binding"/>
    <property type="evidence" value="ECO:0007669"/>
    <property type="project" value="InterPro"/>
</dbReference>
<comment type="similarity">
    <text evidence="1 7">Belongs to the cytochrome P450 family.</text>
</comment>
<evidence type="ECO:0000256" key="3">
    <source>
        <dbReference type="ARBA" id="ARBA00022723"/>
    </source>
</evidence>
<dbReference type="PROSITE" id="PS00086">
    <property type="entry name" value="CYTOCHROME_P450"/>
    <property type="match status" value="1"/>
</dbReference>
<sequence length="401" mass="46288">MFDRAFIANPYPQYYEWLKHGRVVWSPDFFGGAWVLPHYKDNTELLRDSERLTTEKAGGLVAQFPPEYHAELRSLDEYLARWLAFIDPPKHLRIRRLLQKGFTSEVLNSFRPRVQEIVDNLLAQGMVEGRLDMMSDFAYLLPVRVVCAMLGIPDKDHMLFVRWMDELAMFLGNASSTVEAARHAKDALEKLTTYFRELLPERRRHAGRDLISLLVAAEEEGDVLSEDELYAQCVFFLFAGHETTSNLIGNGMLCLFRHPDQLALLRGQPSLVVGFIEETLRYESPMQYTFRMARRDFDLFGQSVKKGQVLVFLFGAANRDPDVFEASNMFDITRKKNAHLTFGYGLHHCIGAATARLEADIAFSTLLLRTHNMQLLIDEPQWRDVFRFRGLRSLPVQFEVK</sequence>
<dbReference type="PRINTS" id="PR00359">
    <property type="entry name" value="BP450"/>
</dbReference>
<dbReference type="GO" id="GO:0004497">
    <property type="term" value="F:monooxygenase activity"/>
    <property type="evidence" value="ECO:0007669"/>
    <property type="project" value="UniProtKB-KW"/>
</dbReference>
<dbReference type="GO" id="GO:0016705">
    <property type="term" value="F:oxidoreductase activity, acting on paired donors, with incorporation or reduction of molecular oxygen"/>
    <property type="evidence" value="ECO:0007669"/>
    <property type="project" value="InterPro"/>
</dbReference>
<keyword evidence="2 7" id="KW-0349">Heme</keyword>
<evidence type="ECO:0000256" key="2">
    <source>
        <dbReference type="ARBA" id="ARBA00022617"/>
    </source>
</evidence>
<dbReference type="EMBL" id="BIFQ01000002">
    <property type="protein sequence ID" value="GCE10123.1"/>
    <property type="molecule type" value="Genomic_DNA"/>
</dbReference>
<evidence type="ECO:0000313" key="9">
    <source>
        <dbReference type="EMBL" id="GCE10123.1"/>
    </source>
</evidence>
<dbReference type="CDD" id="cd20625">
    <property type="entry name" value="CYP164-like"/>
    <property type="match status" value="1"/>
</dbReference>
<dbReference type="Pfam" id="PF00067">
    <property type="entry name" value="p450"/>
    <property type="match status" value="2"/>
</dbReference>
<evidence type="ECO:0000256" key="4">
    <source>
        <dbReference type="ARBA" id="ARBA00023002"/>
    </source>
</evidence>
<dbReference type="OrthoDB" id="9801155at2"/>
<gene>
    <name evidence="8" type="ORF">KDAU_50860</name>
    <name evidence="9" type="ORF">KDAU_74520</name>
</gene>
<dbReference type="PANTHER" id="PTHR46696">
    <property type="entry name" value="P450, PUTATIVE (EUROFUNG)-RELATED"/>
    <property type="match status" value="1"/>
</dbReference>
<evidence type="ECO:0000256" key="6">
    <source>
        <dbReference type="ARBA" id="ARBA00023033"/>
    </source>
</evidence>
<evidence type="ECO:0000313" key="8">
    <source>
        <dbReference type="EMBL" id="GCE07757.1"/>
    </source>
</evidence>
<evidence type="ECO:0000256" key="1">
    <source>
        <dbReference type="ARBA" id="ARBA00010617"/>
    </source>
</evidence>
<protein>
    <submittedName>
        <fullName evidence="8">Cytochrome P-450 like protein</fullName>
    </submittedName>
</protein>
<dbReference type="FunFam" id="1.10.630.10:FF:000018">
    <property type="entry name" value="Cytochrome P450 monooxygenase"/>
    <property type="match status" value="1"/>
</dbReference>
<comment type="caution">
    <text evidence="8">The sequence shown here is derived from an EMBL/GenBank/DDBJ whole genome shotgun (WGS) entry which is preliminary data.</text>
</comment>
<dbReference type="InterPro" id="IPR017972">
    <property type="entry name" value="Cyt_P450_CS"/>
</dbReference>
<dbReference type="SUPFAM" id="SSF48264">
    <property type="entry name" value="Cytochrome P450"/>
    <property type="match status" value="1"/>
</dbReference>
<dbReference type="InterPro" id="IPR001128">
    <property type="entry name" value="Cyt_P450"/>
</dbReference>
<evidence type="ECO:0000256" key="5">
    <source>
        <dbReference type="ARBA" id="ARBA00023004"/>
    </source>
</evidence>
<proteinExistence type="inferred from homology"/>
<evidence type="ECO:0000256" key="7">
    <source>
        <dbReference type="RuleBase" id="RU000461"/>
    </source>
</evidence>
<reference evidence="10" key="1">
    <citation type="submission" date="2018-12" db="EMBL/GenBank/DDBJ databases">
        <title>Tengunoibacter tsumagoiensis gen. nov., sp. nov., Dictyobacter kobayashii sp. nov., D. alpinus sp. nov., and D. joshuensis sp. nov. and description of Dictyobacteraceae fam. nov. within the order Ktedonobacterales isolated from Tengu-no-mugimeshi.</title>
        <authorList>
            <person name="Wang C.M."/>
            <person name="Zheng Y."/>
            <person name="Sakai Y."/>
            <person name="Toyoda A."/>
            <person name="Minakuchi Y."/>
            <person name="Abe K."/>
            <person name="Yokota A."/>
            <person name="Yabe S."/>
        </authorList>
    </citation>
    <scope>NUCLEOTIDE SEQUENCE [LARGE SCALE GENOMIC DNA]</scope>
    <source>
        <strain evidence="10">S-27</strain>
    </source>
</reference>
<dbReference type="GO" id="GO:0020037">
    <property type="term" value="F:heme binding"/>
    <property type="evidence" value="ECO:0007669"/>
    <property type="project" value="InterPro"/>
</dbReference>
<keyword evidence="5 7" id="KW-0408">Iron</keyword>
<dbReference type="PANTHER" id="PTHR46696:SF1">
    <property type="entry name" value="CYTOCHROME P450 YJIB-RELATED"/>
    <property type="match status" value="1"/>
</dbReference>
<dbReference type="RefSeq" id="WP_126599280.1">
    <property type="nucleotide sequence ID" value="NZ_BIFQ01000001.1"/>
</dbReference>
<keyword evidence="10" id="KW-1185">Reference proteome</keyword>
<keyword evidence="4 7" id="KW-0560">Oxidoreductase</keyword>
<organism evidence="8 10">
    <name type="scientific">Dictyobacter aurantiacus</name>
    <dbReference type="NCBI Taxonomy" id="1936993"/>
    <lineage>
        <taxon>Bacteria</taxon>
        <taxon>Bacillati</taxon>
        <taxon>Chloroflexota</taxon>
        <taxon>Ktedonobacteria</taxon>
        <taxon>Ktedonobacterales</taxon>
        <taxon>Dictyobacteraceae</taxon>
        <taxon>Dictyobacter</taxon>
    </lineage>
</organism>
<keyword evidence="6 7" id="KW-0503">Monooxygenase</keyword>
<dbReference type="InterPro" id="IPR002397">
    <property type="entry name" value="Cyt_P450_B"/>
</dbReference>
<evidence type="ECO:0000313" key="10">
    <source>
        <dbReference type="Proteomes" id="UP000287224"/>
    </source>
</evidence>
<dbReference type="Gene3D" id="1.10.630.10">
    <property type="entry name" value="Cytochrome P450"/>
    <property type="match status" value="1"/>
</dbReference>
<name>A0A401ZLK6_9CHLR</name>
<dbReference type="InterPro" id="IPR036396">
    <property type="entry name" value="Cyt_P450_sf"/>
</dbReference>